<dbReference type="InterPro" id="IPR005738">
    <property type="entry name" value="TopoIII"/>
</dbReference>
<comment type="catalytic activity">
    <reaction evidence="1">
        <text>ATP-independent breakage of single-stranded DNA, followed by passage and rejoining.</text>
        <dbReference type="EC" id="5.6.2.1"/>
    </reaction>
</comment>
<dbReference type="InterPro" id="IPR006171">
    <property type="entry name" value="TOPRIM_dom"/>
</dbReference>
<dbReference type="InterPro" id="IPR013497">
    <property type="entry name" value="Topo_IA_cen"/>
</dbReference>
<dbReference type="InterPro" id="IPR000380">
    <property type="entry name" value="Topo_IA"/>
</dbReference>
<dbReference type="CDD" id="cd00186">
    <property type="entry name" value="TOP1Ac"/>
    <property type="match status" value="1"/>
</dbReference>
<evidence type="ECO:0000256" key="5">
    <source>
        <dbReference type="ARBA" id="ARBA00022842"/>
    </source>
</evidence>
<dbReference type="Gene3D" id="1.10.460.10">
    <property type="entry name" value="Topoisomerase I, domain 2"/>
    <property type="match status" value="1"/>
</dbReference>
<proteinExistence type="inferred from homology"/>
<evidence type="ECO:0000256" key="4">
    <source>
        <dbReference type="ARBA" id="ARBA00022723"/>
    </source>
</evidence>
<dbReference type="SMART" id="SM00493">
    <property type="entry name" value="TOPRIM"/>
    <property type="match status" value="1"/>
</dbReference>
<dbReference type="EC" id="5.6.2.1" evidence="3"/>
<evidence type="ECO:0000259" key="14">
    <source>
        <dbReference type="PROSITE" id="PS52039"/>
    </source>
</evidence>
<evidence type="ECO:0000256" key="8">
    <source>
        <dbReference type="ARBA" id="ARBA00023235"/>
    </source>
</evidence>
<evidence type="ECO:0000256" key="2">
    <source>
        <dbReference type="ARBA" id="ARBA00009446"/>
    </source>
</evidence>
<keyword evidence="8 15" id="KW-0413">Isomerase</keyword>
<accession>A0ABZ2Y8L8</accession>
<evidence type="ECO:0000256" key="12">
    <source>
        <dbReference type="ARBA" id="ARBA00032877"/>
    </source>
</evidence>
<organism evidence="15 16">
    <name type="scientific">Defluviitalea saccharophila</name>
    <dbReference type="NCBI Taxonomy" id="879970"/>
    <lineage>
        <taxon>Bacteria</taxon>
        <taxon>Bacillati</taxon>
        <taxon>Bacillota</taxon>
        <taxon>Clostridia</taxon>
        <taxon>Lachnospirales</taxon>
        <taxon>Defluviitaleaceae</taxon>
        <taxon>Defluviitalea</taxon>
    </lineage>
</organism>
<gene>
    <name evidence="15" type="ORF">QBE51_05415</name>
</gene>
<name>A0ABZ2Y8L8_9FIRM</name>
<evidence type="ECO:0000256" key="3">
    <source>
        <dbReference type="ARBA" id="ARBA00012891"/>
    </source>
</evidence>
<comment type="similarity">
    <text evidence="2">Belongs to the type IA topoisomerase family.</text>
</comment>
<dbReference type="InterPro" id="IPR003601">
    <property type="entry name" value="Topo_IA_2"/>
</dbReference>
<evidence type="ECO:0000313" key="16">
    <source>
        <dbReference type="Proteomes" id="UP001486565"/>
    </source>
</evidence>
<dbReference type="PROSITE" id="PS00396">
    <property type="entry name" value="TOPO_IA_1"/>
    <property type="match status" value="1"/>
</dbReference>
<dbReference type="InterPro" id="IPR013824">
    <property type="entry name" value="Topo_IA_cen_sub1"/>
</dbReference>
<keyword evidence="6" id="KW-0799">Topoisomerase</keyword>
<dbReference type="PROSITE" id="PS50880">
    <property type="entry name" value="TOPRIM"/>
    <property type="match status" value="1"/>
</dbReference>
<dbReference type="Pfam" id="PF01131">
    <property type="entry name" value="Topoisom_bac"/>
    <property type="match status" value="1"/>
</dbReference>
<dbReference type="EMBL" id="CP121687">
    <property type="protein sequence ID" value="WZL70961.1"/>
    <property type="molecule type" value="Genomic_DNA"/>
</dbReference>
<dbReference type="Gene3D" id="2.70.20.10">
    <property type="entry name" value="Topoisomerase I, domain 3"/>
    <property type="match status" value="1"/>
</dbReference>
<reference evidence="15 16" key="1">
    <citation type="submission" date="2023-03" db="EMBL/GenBank/DDBJ databases">
        <title>Novel Species.</title>
        <authorList>
            <person name="Ma S."/>
        </authorList>
    </citation>
    <scope>NUCLEOTIDE SEQUENCE [LARGE SCALE GENOMIC DNA]</scope>
    <source>
        <strain evidence="15 16">LIND6LT2</strain>
    </source>
</reference>
<dbReference type="RefSeq" id="WP_341877922.1">
    <property type="nucleotide sequence ID" value="NZ_CP121687.1"/>
</dbReference>
<dbReference type="PRINTS" id="PR00417">
    <property type="entry name" value="PRTPISMRASEI"/>
</dbReference>
<dbReference type="Gene3D" id="3.40.50.140">
    <property type="match status" value="1"/>
</dbReference>
<evidence type="ECO:0000256" key="6">
    <source>
        <dbReference type="ARBA" id="ARBA00023029"/>
    </source>
</evidence>
<keyword evidence="4" id="KW-0479">Metal-binding</keyword>
<dbReference type="InterPro" id="IPR013825">
    <property type="entry name" value="Topo_IA_cen_sub2"/>
</dbReference>
<dbReference type="SUPFAM" id="SSF56712">
    <property type="entry name" value="Prokaryotic type I DNA topoisomerase"/>
    <property type="match status" value="1"/>
</dbReference>
<dbReference type="CDD" id="cd03362">
    <property type="entry name" value="TOPRIM_TopoIA_TopoIII"/>
    <property type="match status" value="1"/>
</dbReference>
<dbReference type="PANTHER" id="PTHR11390">
    <property type="entry name" value="PROKARYOTIC DNA TOPOISOMERASE"/>
    <property type="match status" value="1"/>
</dbReference>
<dbReference type="SMART" id="SM00437">
    <property type="entry name" value="TOP1Ac"/>
    <property type="match status" value="1"/>
</dbReference>
<dbReference type="InterPro" id="IPR003602">
    <property type="entry name" value="Topo_IA_DNA-bd_dom"/>
</dbReference>
<feature type="domain" description="Topo IA-type catalytic" evidence="14">
    <location>
        <begin position="153"/>
        <end position="587"/>
    </location>
</feature>
<dbReference type="InterPro" id="IPR013826">
    <property type="entry name" value="Topo_IA_cen_sub3"/>
</dbReference>
<dbReference type="InterPro" id="IPR034144">
    <property type="entry name" value="TOPRIM_TopoIII"/>
</dbReference>
<dbReference type="Gene3D" id="1.10.290.10">
    <property type="entry name" value="Topoisomerase I, domain 4"/>
    <property type="match status" value="1"/>
</dbReference>
<sequence>MGKILVIAEKPSVGKDIAKVLECKEKGEGCLIGEKYIVTWAIGHLVRLLTPEEYDVKYKRWSYETLPIIPEQMKTKPERKTKKQFDILKKLMNSKEIDYLICATDSGREGELIFRYIYEAVKCKKPFKRLWISSMTDSAIKKGFETLKPGEEYDALYHSAKCRSEADWLVGMNASRAFSIRYNVLLSIGRVQTPTLSILVQRQKEIDEFVPKDYWEVKADFNGFKGTWIDLKNNETKIFEEEKALKIADKVKGKSGIIKDLSQEKKKQAPPLLYDLTELQRDGNKMFGFSASKTLSIAQDLYEKRKMITYPRTDSRYVSTDMIPVLKSTLHKLNIPVYSRFVQPILDRGDLPISKRIVDDSKVTDHYAIIPTDSLPKLERLTEDEKKIYGLIVKRFFAVFYPDYEYTITKVITEIENEHFITKGKMVSQLGWMLFYKNDAKKNEEEQELPVLKKEDPVTVMDVKTEKKKTSPPKPYTEATLLSAMENAGRLVEDEELKEQLKDSGLGTPATRASIIERLIQVGYVIRKGKALYPTEKGMKLIEIVPQELKSPETTGKWEKGLSSIVKSKMDPKKFMQSIIRYVYFIVEESSKLDHPIAFPAEAKKKTTKKSGVLGKCPLCNKGDIKENTRAFYCSEWNAGCKFTLWKNSLEQYGQAITSKMVKELLKNKKIKGINIILPQTHEKATADVQFKPDGNGAVELINVNRL</sequence>
<dbReference type="InterPro" id="IPR023405">
    <property type="entry name" value="Topo_IA_core_domain"/>
</dbReference>
<protein>
    <recommendedName>
        <fullName evidence="3">DNA topoisomerase</fullName>
        <ecNumber evidence="3">5.6.2.1</ecNumber>
    </recommendedName>
    <alternativeName>
        <fullName evidence="12">Omega-protein</fullName>
    </alternativeName>
    <alternativeName>
        <fullName evidence="11">Relaxing enzyme</fullName>
    </alternativeName>
    <alternativeName>
        <fullName evidence="9">Swivelase</fullName>
    </alternativeName>
    <alternativeName>
        <fullName evidence="10">Untwisting enzyme</fullName>
    </alternativeName>
</protein>
<evidence type="ECO:0000256" key="11">
    <source>
        <dbReference type="ARBA" id="ARBA00032235"/>
    </source>
</evidence>
<evidence type="ECO:0000256" key="1">
    <source>
        <dbReference type="ARBA" id="ARBA00000213"/>
    </source>
</evidence>
<dbReference type="Proteomes" id="UP001486565">
    <property type="component" value="Chromosome"/>
</dbReference>
<dbReference type="PROSITE" id="PS52039">
    <property type="entry name" value="TOPO_IA_2"/>
    <property type="match status" value="1"/>
</dbReference>
<feature type="domain" description="Toprim" evidence="13">
    <location>
        <begin position="3"/>
        <end position="136"/>
    </location>
</feature>
<evidence type="ECO:0000259" key="13">
    <source>
        <dbReference type="PROSITE" id="PS50880"/>
    </source>
</evidence>
<dbReference type="NCBIfam" id="TIGR01056">
    <property type="entry name" value="topB"/>
    <property type="match status" value="1"/>
</dbReference>
<evidence type="ECO:0000313" key="15">
    <source>
        <dbReference type="EMBL" id="WZL70961.1"/>
    </source>
</evidence>
<dbReference type="GO" id="GO:0003917">
    <property type="term" value="F:DNA topoisomerase type I (single strand cut, ATP-independent) activity"/>
    <property type="evidence" value="ECO:0007669"/>
    <property type="project" value="UniProtKB-EC"/>
</dbReference>
<keyword evidence="5" id="KW-0460">Magnesium</keyword>
<dbReference type="NCBIfam" id="NF005829">
    <property type="entry name" value="PRK07726.1"/>
    <property type="match status" value="1"/>
</dbReference>
<evidence type="ECO:0000256" key="7">
    <source>
        <dbReference type="ARBA" id="ARBA00023125"/>
    </source>
</evidence>
<keyword evidence="7" id="KW-0238">DNA-binding</keyword>
<keyword evidence="16" id="KW-1185">Reference proteome</keyword>
<dbReference type="SMART" id="SM00436">
    <property type="entry name" value="TOP1Bc"/>
    <property type="match status" value="1"/>
</dbReference>
<dbReference type="InterPro" id="IPR023406">
    <property type="entry name" value="Topo_IA_AS"/>
</dbReference>
<evidence type="ECO:0000256" key="10">
    <source>
        <dbReference type="ARBA" id="ARBA00031985"/>
    </source>
</evidence>
<evidence type="ECO:0000256" key="9">
    <source>
        <dbReference type="ARBA" id="ARBA00030003"/>
    </source>
</evidence>
<dbReference type="Pfam" id="PF01751">
    <property type="entry name" value="Toprim"/>
    <property type="match status" value="1"/>
</dbReference>
<dbReference type="PANTHER" id="PTHR11390:SF21">
    <property type="entry name" value="DNA TOPOISOMERASE 3-ALPHA"/>
    <property type="match status" value="1"/>
</dbReference>